<keyword evidence="3" id="KW-0238">DNA-binding</keyword>
<dbReference type="FunFam" id="1.10.10.10:FF:000001">
    <property type="entry name" value="LysR family transcriptional regulator"/>
    <property type="match status" value="1"/>
</dbReference>
<name>A0A068ST24_NEOGA</name>
<dbReference type="PROSITE" id="PS50931">
    <property type="entry name" value="HTH_LYSR"/>
    <property type="match status" value="1"/>
</dbReference>
<evidence type="ECO:0000256" key="3">
    <source>
        <dbReference type="ARBA" id="ARBA00023125"/>
    </source>
</evidence>
<reference evidence="10" key="1">
    <citation type="journal article" date="2014" name="BMC Genomics">
        <title>Genome sequencing of two Neorhizobium galegae strains reveals a noeT gene responsible for the unusual acetylation of the nodulation factors.</title>
        <authorList>
            <person name="Osterman J."/>
            <person name="Marsh J."/>
            <person name="Laine P.K."/>
            <person name="Zeng Z."/>
            <person name="Alatalo E."/>
            <person name="Sullivan J.T."/>
            <person name="Young J.P."/>
            <person name="Thomas-Oates J."/>
            <person name="Paulin L."/>
            <person name="Lindstrom K."/>
        </authorList>
    </citation>
    <scope>NUCLEOTIDE SEQUENCE [LARGE SCALE GENOMIC DNA]</scope>
    <source>
        <strain evidence="10">HAMBI 540</strain>
    </source>
</reference>
<comment type="function">
    <text evidence="5">Transcriptional regulator of the ttuABCDE tartrate utilization operon.</text>
</comment>
<dbReference type="SUPFAM" id="SSF46785">
    <property type="entry name" value="Winged helix' DNA-binding domain"/>
    <property type="match status" value="1"/>
</dbReference>
<dbReference type="GO" id="GO:0006351">
    <property type="term" value="P:DNA-templated transcription"/>
    <property type="evidence" value="ECO:0007669"/>
    <property type="project" value="TreeGrafter"/>
</dbReference>
<proteinExistence type="inferred from homology"/>
<accession>A0A068ST24</accession>
<evidence type="ECO:0000259" key="8">
    <source>
        <dbReference type="PROSITE" id="PS50931"/>
    </source>
</evidence>
<dbReference type="OrthoDB" id="5526340at2"/>
<dbReference type="GO" id="GO:0043565">
    <property type="term" value="F:sequence-specific DNA binding"/>
    <property type="evidence" value="ECO:0007669"/>
    <property type="project" value="TreeGrafter"/>
</dbReference>
<dbReference type="HOGENOM" id="CLU_039613_37_1_5"/>
<organism evidence="9 10">
    <name type="scientific">Neorhizobium galegae bv. orientalis str. HAMBI 540</name>
    <dbReference type="NCBI Taxonomy" id="1028800"/>
    <lineage>
        <taxon>Bacteria</taxon>
        <taxon>Pseudomonadati</taxon>
        <taxon>Pseudomonadota</taxon>
        <taxon>Alphaproteobacteria</taxon>
        <taxon>Hyphomicrobiales</taxon>
        <taxon>Rhizobiaceae</taxon>
        <taxon>Rhizobium/Agrobacterium group</taxon>
        <taxon>Neorhizobium</taxon>
    </lineage>
</organism>
<dbReference type="Gene3D" id="3.40.190.10">
    <property type="entry name" value="Periplasmic binding protein-like II"/>
    <property type="match status" value="2"/>
</dbReference>
<dbReference type="PANTHER" id="PTHR30537">
    <property type="entry name" value="HTH-TYPE TRANSCRIPTIONAL REGULATOR"/>
    <property type="match status" value="1"/>
</dbReference>
<dbReference type="PANTHER" id="PTHR30537:SF26">
    <property type="entry name" value="GLYCINE CLEAVAGE SYSTEM TRANSCRIPTIONAL ACTIVATOR"/>
    <property type="match status" value="1"/>
</dbReference>
<gene>
    <name evidence="9" type="ORF">RG540_CH32780</name>
</gene>
<dbReference type="EMBL" id="HG938353">
    <property type="protein sequence ID" value="CDN49442.1"/>
    <property type="molecule type" value="Genomic_DNA"/>
</dbReference>
<keyword evidence="10" id="KW-1185">Reference proteome</keyword>
<sequence length="310" mass="33890">MVSLSRKLLPSTSALAAFDSVARLGSFSGAAEELSLTQGAISRQVSGLEEQLGIQLFDRTSRGVMLTNAGADYAKAVAIALSQIRSASLAVMTKRHSDQLNLAILPTFGTRWLMPRIPQFVARHPEITLNFATRIGVFDFDRDGIDMAIHIGPRREKGPDWPGAECTFLMEEMVAPVSSPAFLALHPIKKAEDLMRLPLLHMASRPGAWNHWFESLGIIGTPSQGMRFEQFGNVAQACIAGLGVALMPLFLIDSELAGGQLVEAFPHQVTSPSAYYAVAPLSKVDFRPVVAFRAWLIEEVGRYREEVVGW</sequence>
<evidence type="ECO:0000256" key="5">
    <source>
        <dbReference type="ARBA" id="ARBA00054626"/>
    </source>
</evidence>
<dbReference type="KEGG" id="ngg:RG540_CH32780"/>
<evidence type="ECO:0000256" key="2">
    <source>
        <dbReference type="ARBA" id="ARBA00023015"/>
    </source>
</evidence>
<evidence type="ECO:0000256" key="6">
    <source>
        <dbReference type="ARBA" id="ARBA00067332"/>
    </source>
</evidence>
<evidence type="ECO:0000313" key="10">
    <source>
        <dbReference type="Proteomes" id="UP000028181"/>
    </source>
</evidence>
<evidence type="ECO:0000313" key="9">
    <source>
        <dbReference type="EMBL" id="CDN49442.1"/>
    </source>
</evidence>
<comment type="similarity">
    <text evidence="1">Belongs to the LysR transcriptional regulatory family.</text>
</comment>
<dbReference type="PRINTS" id="PR00039">
    <property type="entry name" value="HTHLYSR"/>
</dbReference>
<dbReference type="PATRIC" id="fig|1028800.3.peg.3328"/>
<feature type="domain" description="HTH lysR-type" evidence="8">
    <location>
        <begin position="10"/>
        <end position="67"/>
    </location>
</feature>
<evidence type="ECO:0000256" key="4">
    <source>
        <dbReference type="ARBA" id="ARBA00023163"/>
    </source>
</evidence>
<dbReference type="InterPro" id="IPR036390">
    <property type="entry name" value="WH_DNA-bd_sf"/>
</dbReference>
<dbReference type="GO" id="GO:0003700">
    <property type="term" value="F:DNA-binding transcription factor activity"/>
    <property type="evidence" value="ECO:0007669"/>
    <property type="project" value="InterPro"/>
</dbReference>
<dbReference type="Pfam" id="PF00126">
    <property type="entry name" value="HTH_1"/>
    <property type="match status" value="1"/>
</dbReference>
<dbReference type="InterPro" id="IPR000847">
    <property type="entry name" value="LysR_HTH_N"/>
</dbReference>
<protein>
    <recommendedName>
        <fullName evidence="6">HTH-type transcriptional regulator TtuA</fullName>
    </recommendedName>
    <alternativeName>
        <fullName evidence="7">Tartrate utilization transcriptional regulator</fullName>
    </alternativeName>
</protein>
<dbReference type="InterPro" id="IPR005119">
    <property type="entry name" value="LysR_subst-bd"/>
</dbReference>
<dbReference type="AlphaFoldDB" id="A0A068ST24"/>
<dbReference type="eggNOG" id="COG0583">
    <property type="taxonomic scope" value="Bacteria"/>
</dbReference>
<keyword evidence="2" id="KW-0805">Transcription regulation</keyword>
<dbReference type="Pfam" id="PF03466">
    <property type="entry name" value="LysR_substrate"/>
    <property type="match status" value="1"/>
</dbReference>
<dbReference type="InterPro" id="IPR058163">
    <property type="entry name" value="LysR-type_TF_proteobact-type"/>
</dbReference>
<dbReference type="Gene3D" id="1.10.10.10">
    <property type="entry name" value="Winged helix-like DNA-binding domain superfamily/Winged helix DNA-binding domain"/>
    <property type="match status" value="1"/>
</dbReference>
<dbReference type="GeneID" id="24257153"/>
<keyword evidence="4" id="KW-0804">Transcription</keyword>
<dbReference type="Proteomes" id="UP000028181">
    <property type="component" value="Chromosome I"/>
</dbReference>
<evidence type="ECO:0000256" key="7">
    <source>
        <dbReference type="ARBA" id="ARBA00083243"/>
    </source>
</evidence>
<dbReference type="SUPFAM" id="SSF53850">
    <property type="entry name" value="Periplasmic binding protein-like II"/>
    <property type="match status" value="1"/>
</dbReference>
<dbReference type="RefSeq" id="WP_038589972.1">
    <property type="nucleotide sequence ID" value="NZ_HG938353.1"/>
</dbReference>
<dbReference type="InterPro" id="IPR036388">
    <property type="entry name" value="WH-like_DNA-bd_sf"/>
</dbReference>
<evidence type="ECO:0000256" key="1">
    <source>
        <dbReference type="ARBA" id="ARBA00009437"/>
    </source>
</evidence>
<dbReference type="CDD" id="cd08481">
    <property type="entry name" value="PBP2_GcdR_like"/>
    <property type="match status" value="1"/>
</dbReference>